<sequence length="95" mass="10711">MSLAVALFYWGTPIAFWLFTAILFTRASQKLLLAEKLDKECDEAIAKMEKSTAIVTQQANCAVEMFNQASLLRYEANELLAAHRRRLNDEGKSAN</sequence>
<keyword evidence="1" id="KW-0472">Membrane</keyword>
<keyword evidence="1" id="KW-1133">Transmembrane helix</keyword>
<evidence type="ECO:0000313" key="2">
    <source>
        <dbReference type="EMBL" id="AMW36171.1"/>
    </source>
</evidence>
<accession>A0A1I9L2I4</accession>
<organism evidence="2 3">
    <name type="scientific">Xanthomonas phage XAJ2</name>
    <dbReference type="NCBI Taxonomy" id="1775249"/>
    <lineage>
        <taxon>Viruses</taxon>
        <taxon>Duplodnaviria</taxon>
        <taxon>Heunggongvirae</taxon>
        <taxon>Uroviricota</taxon>
        <taxon>Caudoviricetes</taxon>
        <taxon>Caudoviricetes incertae sedis</taxon>
        <taxon>Xajduovirus</taxon>
        <taxon>Xajduovirus XAJ2</taxon>
    </lineage>
</organism>
<keyword evidence="3" id="KW-1185">Reference proteome</keyword>
<name>A0A1I9L2I4_9CAUD</name>
<protein>
    <submittedName>
        <fullName evidence="2">Uncharacterized protein</fullName>
    </submittedName>
</protein>
<reference evidence="2 3" key="1">
    <citation type="submission" date="2015-11" db="EMBL/GenBank/DDBJ databases">
        <title>Bacteriophages of Xanthomonas arboricola pv. juglandis: Characterization of two phages.</title>
        <authorList>
            <person name="Domotor D."/>
            <person name="Frank T."/>
            <person name="Rakhely G."/>
            <person name="Doffkay Z."/>
            <person name="Schneider G."/>
            <person name="Kovacs T."/>
        </authorList>
    </citation>
    <scope>NUCLEOTIDE SEQUENCE [LARGE SCALE GENOMIC DNA]</scope>
</reference>
<proteinExistence type="predicted"/>
<evidence type="ECO:0000256" key="1">
    <source>
        <dbReference type="SAM" id="Phobius"/>
    </source>
</evidence>
<keyword evidence="1" id="KW-0812">Transmembrane</keyword>
<evidence type="ECO:0000313" key="3">
    <source>
        <dbReference type="Proteomes" id="UP000225190"/>
    </source>
</evidence>
<dbReference type="EMBL" id="KU197014">
    <property type="protein sequence ID" value="AMW36171.1"/>
    <property type="molecule type" value="Genomic_DNA"/>
</dbReference>
<feature type="transmembrane region" description="Helical" evidence="1">
    <location>
        <begin position="6"/>
        <end position="24"/>
    </location>
</feature>
<dbReference type="Proteomes" id="UP000225190">
    <property type="component" value="Segment"/>
</dbReference>